<evidence type="ECO:0000256" key="3">
    <source>
        <dbReference type="RuleBase" id="RU003476"/>
    </source>
</evidence>
<dbReference type="Gene3D" id="3.90.79.10">
    <property type="entry name" value="Nucleoside Triphosphate Pyrophosphohydrolase"/>
    <property type="match status" value="1"/>
</dbReference>
<dbReference type="InterPro" id="IPR000086">
    <property type="entry name" value="NUDIX_hydrolase_dom"/>
</dbReference>
<dbReference type="SUPFAM" id="SSF55811">
    <property type="entry name" value="Nudix"/>
    <property type="match status" value="1"/>
</dbReference>
<gene>
    <name evidence="5" type="ORF">AACH06_24505</name>
</gene>
<comment type="similarity">
    <text evidence="3">Belongs to the Nudix hydrolase family.</text>
</comment>
<sequence>MTSQSPRVGVGVVVVREGLVLLGLRQGAHGAGTWGLPGGHLEFGESIEQCARREVLEETGLEIQEVSRGTYSNDVFDGKHYVTLFVAARCKSGEPRVLEPDKCVRWGWFRWSDLPSPLFQPLASVRDAGYRPVAT</sequence>
<evidence type="ECO:0000259" key="4">
    <source>
        <dbReference type="PROSITE" id="PS51462"/>
    </source>
</evidence>
<evidence type="ECO:0000256" key="2">
    <source>
        <dbReference type="ARBA" id="ARBA00022801"/>
    </source>
</evidence>
<dbReference type="InterPro" id="IPR020476">
    <property type="entry name" value="Nudix_hydrolase"/>
</dbReference>
<dbReference type="PROSITE" id="PS51462">
    <property type="entry name" value="NUDIX"/>
    <property type="match status" value="1"/>
</dbReference>
<comment type="caution">
    <text evidence="5">The sequence shown here is derived from an EMBL/GenBank/DDBJ whole genome shotgun (WGS) entry which is preliminary data.</text>
</comment>
<reference evidence="5 6" key="1">
    <citation type="submission" date="2024-04" db="EMBL/GenBank/DDBJ databases">
        <title>Novel species of the genus Ideonella isolated from streams.</title>
        <authorList>
            <person name="Lu H."/>
        </authorList>
    </citation>
    <scope>NUCLEOTIDE SEQUENCE [LARGE SCALE GENOMIC DNA]</scope>
    <source>
        <strain evidence="5 6">DXS29W</strain>
    </source>
</reference>
<protein>
    <submittedName>
        <fullName evidence="5">NUDIX domain-containing protein</fullName>
    </submittedName>
</protein>
<dbReference type="PRINTS" id="PR00502">
    <property type="entry name" value="NUDIXFAMILY"/>
</dbReference>
<dbReference type="Proteomes" id="UP001371218">
    <property type="component" value="Unassembled WGS sequence"/>
</dbReference>
<dbReference type="PANTHER" id="PTHR16099">
    <property type="entry name" value="8-OXO-DGTP DIPHOSPHATES NUDT15"/>
    <property type="match status" value="1"/>
</dbReference>
<evidence type="ECO:0000313" key="5">
    <source>
        <dbReference type="EMBL" id="MEK8034000.1"/>
    </source>
</evidence>
<dbReference type="InterPro" id="IPR020084">
    <property type="entry name" value="NUDIX_hydrolase_CS"/>
</dbReference>
<feature type="domain" description="Nudix hydrolase" evidence="4">
    <location>
        <begin position="5"/>
        <end position="135"/>
    </location>
</feature>
<organism evidence="5 6">
    <name type="scientific">Ideonella lacteola</name>
    <dbReference type="NCBI Taxonomy" id="2984193"/>
    <lineage>
        <taxon>Bacteria</taxon>
        <taxon>Pseudomonadati</taxon>
        <taxon>Pseudomonadota</taxon>
        <taxon>Betaproteobacteria</taxon>
        <taxon>Burkholderiales</taxon>
        <taxon>Sphaerotilaceae</taxon>
        <taxon>Ideonella</taxon>
    </lineage>
</organism>
<comment type="cofactor">
    <cofactor evidence="1">
        <name>Mg(2+)</name>
        <dbReference type="ChEBI" id="CHEBI:18420"/>
    </cofactor>
</comment>
<proteinExistence type="inferred from homology"/>
<dbReference type="RefSeq" id="WP_341428422.1">
    <property type="nucleotide sequence ID" value="NZ_JBBUTG010000023.1"/>
</dbReference>
<name>A0ABU9BVK9_9BURK</name>
<keyword evidence="6" id="KW-1185">Reference proteome</keyword>
<dbReference type="EMBL" id="JBBUTG010000023">
    <property type="protein sequence ID" value="MEK8034000.1"/>
    <property type="molecule type" value="Genomic_DNA"/>
</dbReference>
<keyword evidence="2 3" id="KW-0378">Hydrolase</keyword>
<accession>A0ABU9BVK9</accession>
<dbReference type="CDD" id="cd04678">
    <property type="entry name" value="NUDIX_MTH2_Nudt15"/>
    <property type="match status" value="1"/>
</dbReference>
<dbReference type="PROSITE" id="PS00893">
    <property type="entry name" value="NUDIX_BOX"/>
    <property type="match status" value="1"/>
</dbReference>
<evidence type="ECO:0000256" key="1">
    <source>
        <dbReference type="ARBA" id="ARBA00001946"/>
    </source>
</evidence>
<dbReference type="InterPro" id="IPR015797">
    <property type="entry name" value="NUDIX_hydrolase-like_dom_sf"/>
</dbReference>
<evidence type="ECO:0000313" key="6">
    <source>
        <dbReference type="Proteomes" id="UP001371218"/>
    </source>
</evidence>
<dbReference type="Pfam" id="PF00293">
    <property type="entry name" value="NUDIX"/>
    <property type="match status" value="1"/>
</dbReference>
<dbReference type="PANTHER" id="PTHR16099:SF5">
    <property type="entry name" value="NUCLEOTIDE TRIPHOSPHATE DIPHOSPHATASE NUDT15"/>
    <property type="match status" value="1"/>
</dbReference>